<evidence type="ECO:0000313" key="2">
    <source>
        <dbReference type="EMBL" id="KAF2759744.1"/>
    </source>
</evidence>
<dbReference type="OrthoDB" id="8300214at2759"/>
<dbReference type="InterPro" id="IPR050508">
    <property type="entry name" value="Methyltransf_Superfamily"/>
</dbReference>
<organism evidence="2 3">
    <name type="scientific">Pseudovirgaria hyperparasitica</name>
    <dbReference type="NCBI Taxonomy" id="470096"/>
    <lineage>
        <taxon>Eukaryota</taxon>
        <taxon>Fungi</taxon>
        <taxon>Dikarya</taxon>
        <taxon>Ascomycota</taxon>
        <taxon>Pezizomycotina</taxon>
        <taxon>Dothideomycetes</taxon>
        <taxon>Dothideomycetes incertae sedis</taxon>
        <taxon>Acrospermales</taxon>
        <taxon>Acrospermaceae</taxon>
        <taxon>Pseudovirgaria</taxon>
    </lineage>
</organism>
<keyword evidence="2" id="KW-0808">Transferase</keyword>
<evidence type="ECO:0000259" key="1">
    <source>
        <dbReference type="Pfam" id="PF08241"/>
    </source>
</evidence>
<accession>A0A6A6WCG8</accession>
<sequence length="268" mass="28952">MTTRNDTPALASGYTTRNTTQFNAALFLLSHLPIPPAATVLDIGCGPGNLAAHISTLTSPPAHVTGIDPSTDRIALATQTHAHNPLLTFHVGIAEDLSRFPDAAFDIVFVNSTLHWVADQARAIREFARVLKPGGRLGVSGGSGDFEAAHERIKARVLARAPYAAFEEVGGPHFLTRGEMNGLLDGGGFTGGREMWVNRIVVEREGPGEMVEWLDTSSSGQTYGGVPPGELRERCREEMRVEWEAEREADGWIRMGMELLVVVAVKGE</sequence>
<dbReference type="EMBL" id="ML996569">
    <property type="protein sequence ID" value="KAF2759744.1"/>
    <property type="molecule type" value="Genomic_DNA"/>
</dbReference>
<name>A0A6A6WCG8_9PEZI</name>
<dbReference type="AlphaFoldDB" id="A0A6A6WCG8"/>
<dbReference type="Proteomes" id="UP000799437">
    <property type="component" value="Unassembled WGS sequence"/>
</dbReference>
<evidence type="ECO:0000313" key="3">
    <source>
        <dbReference type="Proteomes" id="UP000799437"/>
    </source>
</evidence>
<dbReference type="PANTHER" id="PTHR42912">
    <property type="entry name" value="METHYLTRANSFERASE"/>
    <property type="match status" value="1"/>
</dbReference>
<dbReference type="GO" id="GO:0032259">
    <property type="term" value="P:methylation"/>
    <property type="evidence" value="ECO:0007669"/>
    <property type="project" value="UniProtKB-KW"/>
</dbReference>
<dbReference type="GO" id="GO:0008757">
    <property type="term" value="F:S-adenosylmethionine-dependent methyltransferase activity"/>
    <property type="evidence" value="ECO:0007669"/>
    <property type="project" value="InterPro"/>
</dbReference>
<feature type="domain" description="Methyltransferase type 11" evidence="1">
    <location>
        <begin position="41"/>
        <end position="137"/>
    </location>
</feature>
<protein>
    <submittedName>
        <fullName evidence="2">S-adenosyl-L-methionine-dependent methyltransferase</fullName>
    </submittedName>
</protein>
<gene>
    <name evidence="2" type="ORF">EJ05DRAFT_474806</name>
</gene>
<dbReference type="CDD" id="cd02440">
    <property type="entry name" value="AdoMet_MTases"/>
    <property type="match status" value="1"/>
</dbReference>
<dbReference type="RefSeq" id="XP_033602195.1">
    <property type="nucleotide sequence ID" value="XM_033743673.1"/>
</dbReference>
<dbReference type="InterPro" id="IPR029063">
    <property type="entry name" value="SAM-dependent_MTases_sf"/>
</dbReference>
<proteinExistence type="predicted"/>
<dbReference type="GeneID" id="54484727"/>
<keyword evidence="2" id="KW-0489">Methyltransferase</keyword>
<dbReference type="SUPFAM" id="SSF53335">
    <property type="entry name" value="S-adenosyl-L-methionine-dependent methyltransferases"/>
    <property type="match status" value="1"/>
</dbReference>
<dbReference type="Pfam" id="PF08241">
    <property type="entry name" value="Methyltransf_11"/>
    <property type="match status" value="1"/>
</dbReference>
<dbReference type="InterPro" id="IPR013216">
    <property type="entry name" value="Methyltransf_11"/>
</dbReference>
<dbReference type="Gene3D" id="3.40.50.150">
    <property type="entry name" value="Vaccinia Virus protein VP39"/>
    <property type="match status" value="1"/>
</dbReference>
<keyword evidence="3" id="KW-1185">Reference proteome</keyword>
<reference evidence="2" key="1">
    <citation type="journal article" date="2020" name="Stud. Mycol.">
        <title>101 Dothideomycetes genomes: a test case for predicting lifestyles and emergence of pathogens.</title>
        <authorList>
            <person name="Haridas S."/>
            <person name="Albert R."/>
            <person name="Binder M."/>
            <person name="Bloem J."/>
            <person name="Labutti K."/>
            <person name="Salamov A."/>
            <person name="Andreopoulos B."/>
            <person name="Baker S."/>
            <person name="Barry K."/>
            <person name="Bills G."/>
            <person name="Bluhm B."/>
            <person name="Cannon C."/>
            <person name="Castanera R."/>
            <person name="Culley D."/>
            <person name="Daum C."/>
            <person name="Ezra D."/>
            <person name="Gonzalez J."/>
            <person name="Henrissat B."/>
            <person name="Kuo A."/>
            <person name="Liang C."/>
            <person name="Lipzen A."/>
            <person name="Lutzoni F."/>
            <person name="Magnuson J."/>
            <person name="Mondo S."/>
            <person name="Nolan M."/>
            <person name="Ohm R."/>
            <person name="Pangilinan J."/>
            <person name="Park H.-J."/>
            <person name="Ramirez L."/>
            <person name="Alfaro M."/>
            <person name="Sun H."/>
            <person name="Tritt A."/>
            <person name="Yoshinaga Y."/>
            <person name="Zwiers L.-H."/>
            <person name="Turgeon B."/>
            <person name="Goodwin S."/>
            <person name="Spatafora J."/>
            <person name="Crous P."/>
            <person name="Grigoriev I."/>
        </authorList>
    </citation>
    <scope>NUCLEOTIDE SEQUENCE</scope>
    <source>
        <strain evidence="2">CBS 121739</strain>
    </source>
</reference>